<dbReference type="GO" id="GO:0046052">
    <property type="term" value="P:UTP catabolic process"/>
    <property type="evidence" value="ECO:0007669"/>
    <property type="project" value="TreeGrafter"/>
</dbReference>
<feature type="domain" description="NTP pyrophosphohydrolase MazG-like" evidence="2">
    <location>
        <begin position="41"/>
        <end position="116"/>
    </location>
</feature>
<dbReference type="GO" id="GO:0006203">
    <property type="term" value="P:dGTP catabolic process"/>
    <property type="evidence" value="ECO:0007669"/>
    <property type="project" value="TreeGrafter"/>
</dbReference>
<evidence type="ECO:0000259" key="2">
    <source>
        <dbReference type="Pfam" id="PF03819"/>
    </source>
</evidence>
<dbReference type="GO" id="GO:0046061">
    <property type="term" value="P:dATP catabolic process"/>
    <property type="evidence" value="ECO:0007669"/>
    <property type="project" value="TreeGrafter"/>
</dbReference>
<name>A0AB39BLD4_9MICO</name>
<reference evidence="3" key="1">
    <citation type="submission" date="2024-05" db="EMBL/GenBank/DDBJ databases">
        <title>Herbiconiux sp. A18JL235.</title>
        <authorList>
            <person name="Zhang G."/>
        </authorList>
    </citation>
    <scope>NUCLEOTIDE SEQUENCE</scope>
    <source>
        <strain evidence="3">A18JL235</strain>
    </source>
</reference>
<dbReference type="Gene3D" id="1.10.287.1080">
    <property type="entry name" value="MazG-like"/>
    <property type="match status" value="2"/>
</dbReference>
<dbReference type="GO" id="GO:0046076">
    <property type="term" value="P:dTTP catabolic process"/>
    <property type="evidence" value="ECO:0007669"/>
    <property type="project" value="TreeGrafter"/>
</dbReference>
<dbReference type="InterPro" id="IPR004518">
    <property type="entry name" value="MazG-like_dom"/>
</dbReference>
<dbReference type="RefSeq" id="WP_368499277.1">
    <property type="nucleotide sequence ID" value="NZ_CP162511.1"/>
</dbReference>
<dbReference type="SUPFAM" id="SSF101386">
    <property type="entry name" value="all-alpha NTP pyrophosphatases"/>
    <property type="match status" value="1"/>
</dbReference>
<dbReference type="PANTHER" id="PTHR30522:SF0">
    <property type="entry name" value="NUCLEOSIDE TRIPHOSPHATE PYROPHOSPHOHYDROLASE"/>
    <property type="match status" value="1"/>
</dbReference>
<dbReference type="GO" id="GO:0006950">
    <property type="term" value="P:response to stress"/>
    <property type="evidence" value="ECO:0007669"/>
    <property type="project" value="UniProtKB-ARBA"/>
</dbReference>
<protein>
    <submittedName>
        <fullName evidence="3">MazG family protein</fullName>
    </submittedName>
</protein>
<dbReference type="FunFam" id="1.10.287.1080:FF:000001">
    <property type="entry name" value="Nucleoside triphosphate pyrophosphohydrolase"/>
    <property type="match status" value="1"/>
</dbReference>
<dbReference type="CDD" id="cd11528">
    <property type="entry name" value="NTP-PPase_MazG_Nterm"/>
    <property type="match status" value="1"/>
</dbReference>
<dbReference type="InterPro" id="IPR048015">
    <property type="entry name" value="NTP-PPase_MazG-like_N"/>
</dbReference>
<evidence type="ECO:0000256" key="1">
    <source>
        <dbReference type="SAM" id="MobiDB-lite"/>
    </source>
</evidence>
<dbReference type="NCBIfam" id="TIGR00444">
    <property type="entry name" value="mazG"/>
    <property type="match status" value="1"/>
</dbReference>
<organism evidence="3">
    <name type="scientific">Herbiconiux sp. A18JL235</name>
    <dbReference type="NCBI Taxonomy" id="3152363"/>
    <lineage>
        <taxon>Bacteria</taxon>
        <taxon>Bacillati</taxon>
        <taxon>Actinomycetota</taxon>
        <taxon>Actinomycetes</taxon>
        <taxon>Micrococcales</taxon>
        <taxon>Microbacteriaceae</taxon>
        <taxon>Herbiconiux</taxon>
    </lineage>
</organism>
<proteinExistence type="predicted"/>
<feature type="region of interest" description="Disordered" evidence="1">
    <location>
        <begin position="223"/>
        <end position="252"/>
    </location>
</feature>
<gene>
    <name evidence="3" type="ORF">ABFY20_07280</name>
</gene>
<accession>A0AB39BLD4</accession>
<dbReference type="EMBL" id="CP162511">
    <property type="protein sequence ID" value="XDI06898.1"/>
    <property type="molecule type" value="Genomic_DNA"/>
</dbReference>
<dbReference type="InterPro" id="IPR011551">
    <property type="entry name" value="NTP_PyrPHydrolase_MazG"/>
</dbReference>
<dbReference type="PANTHER" id="PTHR30522">
    <property type="entry name" value="NUCLEOSIDE TRIPHOSPHATE PYROPHOSPHOHYDROLASE"/>
    <property type="match status" value="1"/>
</dbReference>
<dbReference type="GO" id="GO:0046047">
    <property type="term" value="P:TTP catabolic process"/>
    <property type="evidence" value="ECO:0007669"/>
    <property type="project" value="TreeGrafter"/>
</dbReference>
<evidence type="ECO:0000313" key="3">
    <source>
        <dbReference type="EMBL" id="XDI06898.1"/>
    </source>
</evidence>
<feature type="compositionally biased region" description="Low complexity" evidence="1">
    <location>
        <begin position="223"/>
        <end position="236"/>
    </location>
</feature>
<dbReference type="GO" id="GO:0046081">
    <property type="term" value="P:dUTP catabolic process"/>
    <property type="evidence" value="ECO:0007669"/>
    <property type="project" value="TreeGrafter"/>
</dbReference>
<dbReference type="GO" id="GO:0047429">
    <property type="term" value="F:nucleoside triphosphate diphosphatase activity"/>
    <property type="evidence" value="ECO:0007669"/>
    <property type="project" value="TreeGrafter"/>
</dbReference>
<sequence>MSENRAPLPMPFPDASSELERLVAVTALLRAPGGCPWDAEQTHESLVRYLTEETHELIDAIEAGSRDELLEELGDVLYQVVFHADIAAHTPGEEFTIEDVAAHMTAKMVGRHPHVFGDLDLSTAGDVENAWDSFKAAEKPARTSVLDGVPLGMPALALADKLLGKARKLGVTAPEVPLAAPAADEDELGAQLLSVVGSARARGLDPERALRSALRTLRAEMSAAEVATSESTAAETPDAGADYVAEERKPGG</sequence>
<dbReference type="AlphaFoldDB" id="A0AB39BLD4"/>
<dbReference type="Pfam" id="PF03819">
    <property type="entry name" value="MazG"/>
    <property type="match status" value="1"/>
</dbReference>